<evidence type="ECO:0000256" key="2">
    <source>
        <dbReference type="ARBA" id="ARBA00022723"/>
    </source>
</evidence>
<dbReference type="PROSITE" id="PS00463">
    <property type="entry name" value="ZN2_CY6_FUNGAL_1"/>
    <property type="match status" value="1"/>
</dbReference>
<evidence type="ECO:0000256" key="4">
    <source>
        <dbReference type="SAM" id="MobiDB-lite"/>
    </source>
</evidence>
<feature type="compositionally biased region" description="Low complexity" evidence="4">
    <location>
        <begin position="745"/>
        <end position="761"/>
    </location>
</feature>
<name>A0A5M3M8P8_CONPW</name>
<feature type="region of interest" description="Disordered" evidence="4">
    <location>
        <begin position="1"/>
        <end position="22"/>
    </location>
</feature>
<dbReference type="PROSITE" id="PS50048">
    <property type="entry name" value="ZN2_CY6_FUNGAL_2"/>
    <property type="match status" value="1"/>
</dbReference>
<reference evidence="8" key="1">
    <citation type="journal article" date="2012" name="Science">
        <title>The Paleozoic origin of enzymatic lignin decomposition reconstructed from 31 fungal genomes.</title>
        <authorList>
            <person name="Floudas D."/>
            <person name="Binder M."/>
            <person name="Riley R."/>
            <person name="Barry K."/>
            <person name="Blanchette R.A."/>
            <person name="Henrissat B."/>
            <person name="Martinez A.T."/>
            <person name="Otillar R."/>
            <person name="Spatafora J.W."/>
            <person name="Yadav J.S."/>
            <person name="Aerts A."/>
            <person name="Benoit I."/>
            <person name="Boyd A."/>
            <person name="Carlson A."/>
            <person name="Copeland A."/>
            <person name="Coutinho P.M."/>
            <person name="de Vries R.P."/>
            <person name="Ferreira P."/>
            <person name="Findley K."/>
            <person name="Foster B."/>
            <person name="Gaskell J."/>
            <person name="Glotzer D."/>
            <person name="Gorecki P."/>
            <person name="Heitman J."/>
            <person name="Hesse C."/>
            <person name="Hori C."/>
            <person name="Igarashi K."/>
            <person name="Jurgens J.A."/>
            <person name="Kallen N."/>
            <person name="Kersten P."/>
            <person name="Kohler A."/>
            <person name="Kuees U."/>
            <person name="Kumar T.K.A."/>
            <person name="Kuo A."/>
            <person name="LaButti K."/>
            <person name="Larrondo L.F."/>
            <person name="Lindquist E."/>
            <person name="Ling A."/>
            <person name="Lombard V."/>
            <person name="Lucas S."/>
            <person name="Lundell T."/>
            <person name="Martin R."/>
            <person name="McLaughlin D.J."/>
            <person name="Morgenstern I."/>
            <person name="Morin E."/>
            <person name="Murat C."/>
            <person name="Nagy L.G."/>
            <person name="Nolan M."/>
            <person name="Ohm R.A."/>
            <person name="Patyshakuliyeva A."/>
            <person name="Rokas A."/>
            <person name="Ruiz-Duenas F.J."/>
            <person name="Sabat G."/>
            <person name="Salamov A."/>
            <person name="Samejima M."/>
            <person name="Schmutz J."/>
            <person name="Slot J.C."/>
            <person name="St John F."/>
            <person name="Stenlid J."/>
            <person name="Sun H."/>
            <person name="Sun S."/>
            <person name="Syed K."/>
            <person name="Tsang A."/>
            <person name="Wiebenga A."/>
            <person name="Young D."/>
            <person name="Pisabarro A."/>
            <person name="Eastwood D.C."/>
            <person name="Martin F."/>
            <person name="Cullen D."/>
            <person name="Grigoriev I.V."/>
            <person name="Hibbett D.S."/>
        </authorList>
    </citation>
    <scope>NUCLEOTIDE SEQUENCE [LARGE SCALE GENOMIC DNA]</scope>
    <source>
        <strain evidence="8">RWD-64-598 SS2</strain>
    </source>
</reference>
<evidence type="ECO:0000313" key="8">
    <source>
        <dbReference type="Proteomes" id="UP000053558"/>
    </source>
</evidence>
<dbReference type="EMBL" id="JH711589">
    <property type="protein sequence ID" value="EIW75306.1"/>
    <property type="molecule type" value="Genomic_DNA"/>
</dbReference>
<dbReference type="InterPro" id="IPR050613">
    <property type="entry name" value="Sec_Metabolite_Reg"/>
</dbReference>
<dbReference type="SUPFAM" id="SSF57701">
    <property type="entry name" value="Zn2/Cys6 DNA-binding domain"/>
    <property type="match status" value="1"/>
</dbReference>
<dbReference type="Pfam" id="PF04082">
    <property type="entry name" value="Fungal_trans"/>
    <property type="match status" value="1"/>
</dbReference>
<feature type="compositionally biased region" description="Polar residues" evidence="4">
    <location>
        <begin position="762"/>
        <end position="771"/>
    </location>
</feature>
<protein>
    <recommendedName>
        <fullName evidence="9">Zn(2)-C6 fungal-type domain-containing protein</fullName>
    </recommendedName>
</protein>
<feature type="region of interest" description="Disordered" evidence="4">
    <location>
        <begin position="183"/>
        <end position="227"/>
    </location>
</feature>
<keyword evidence="3" id="KW-0539">Nucleus</keyword>
<evidence type="ECO:0000256" key="1">
    <source>
        <dbReference type="ARBA" id="ARBA00004123"/>
    </source>
</evidence>
<dbReference type="PROSITE" id="PS51379">
    <property type="entry name" value="4FE4S_FER_2"/>
    <property type="match status" value="1"/>
</dbReference>
<dbReference type="PANTHER" id="PTHR31001">
    <property type="entry name" value="UNCHARACTERIZED TRANSCRIPTIONAL REGULATORY PROTEIN"/>
    <property type="match status" value="1"/>
</dbReference>
<dbReference type="SMART" id="SM00066">
    <property type="entry name" value="GAL4"/>
    <property type="match status" value="1"/>
</dbReference>
<dbReference type="GO" id="GO:0005634">
    <property type="term" value="C:nucleus"/>
    <property type="evidence" value="ECO:0007669"/>
    <property type="project" value="UniProtKB-SubCell"/>
</dbReference>
<dbReference type="InterPro" id="IPR007219">
    <property type="entry name" value="XnlR_reg_dom"/>
</dbReference>
<proteinExistence type="predicted"/>
<keyword evidence="8" id="KW-1185">Reference proteome</keyword>
<evidence type="ECO:0000313" key="7">
    <source>
        <dbReference type="EMBL" id="EIW75306.1"/>
    </source>
</evidence>
<comment type="subcellular location">
    <subcellularLocation>
        <location evidence="1">Nucleus</location>
    </subcellularLocation>
</comment>
<feature type="domain" description="Zn(2)-C6 fungal-type" evidence="5">
    <location>
        <begin position="43"/>
        <end position="72"/>
    </location>
</feature>
<feature type="region of interest" description="Disordered" evidence="4">
    <location>
        <begin position="733"/>
        <end position="855"/>
    </location>
</feature>
<dbReference type="CDD" id="cd00067">
    <property type="entry name" value="GAL4"/>
    <property type="match status" value="1"/>
</dbReference>
<dbReference type="InterPro" id="IPR017896">
    <property type="entry name" value="4Fe4S_Fe-S-bd"/>
</dbReference>
<dbReference type="InterPro" id="IPR036864">
    <property type="entry name" value="Zn2-C6_fun-type_DNA-bd_sf"/>
</dbReference>
<dbReference type="GO" id="GO:0008270">
    <property type="term" value="F:zinc ion binding"/>
    <property type="evidence" value="ECO:0007669"/>
    <property type="project" value="InterPro"/>
</dbReference>
<sequence length="1035" mass="113707">MPPEPTRAKAKRKATRKEEETAYRFDGGHSREIEQKRNAGQISCAECRRLKIKCDKQIPCQSCQRRGCAALCPNGSLATGQGTRFVLAATEHFHRRITKMSDRIRLLEDALASLQSQHSSEPHPLLRDDLLGVNQRDDEAALAAGAEGLLEGFVQPADIIDSFGTLSITDRGVSRFFGPTGGTEALLMSDGPHSESNSPAQTPESGTGVAPSDHRGSSAGSSESPPANKMFSVSFPFTPVGPRATVQELIESHLPPWDKAEHLLRLYFDNAAWLFHDVSKDQVMKELVPAFYDPGSKDDSSGGSAQLARPNEDHCGPHGLCVLFLLFGIGALVDLECSAISPEAEHFHQIARAALCIQPVLEKPSLVTIQALHLLSVYNAMSGNELAGEDTSNETTWSLITLAAHLSQTVSASLHRDSARWNLSPDIVNQRRTLFWDLFVADSWHSLNTGRPPTFSLAYIDCRFPISEIKSEEGESLPPREYESWGYRFACECVAEVAARTLTAEAPSYSTIMELDRKVREFPVSPAAEALVAQANAASPAMVPEERPLSIAESMGLFAMANSREVILLYIHRSFFAQAIIENPVNPLKSAYAASFLAAYRASTTTLHTIQAQFRKHPILTARFWVVWSFAFSSAIVFGTIVTRGPKSPLAANALKELDDACVLFANAAPRCMRAAKALPFLTKLAEKAHHAMNMAQTGEVSSMECGQHWNVEEAENNDELAIFAGRTRVLNTKRRSVSAEPQPSLARSYSSSSLANTTTSMEQSHSQQYRNAEFLAPPPVVDASHSSGGWAAHEQSSRYTHDQAHHQEYPGNMLLPPHPSQQHQQTSYQQAQPPLRQSTYPFPANERISHPQPVQIPQVPQLSLSTRELPLPHAQPHTHAHPHASQPRPHTHHQHPPLPQPSHLAGPSEMGYRSQQHDLASHRYPQQHQQIAAHPHSSYHPAPDSHGMYDRSRAQYDHSPAPSAHSMHSLQGHHGHGFGNPAASHPTSGSTSGVPAPPDLVGLGMASEESRLDERWTSFMRNEGYFDGYSYRGR</sequence>
<dbReference type="GO" id="GO:0000981">
    <property type="term" value="F:DNA-binding transcription factor activity, RNA polymerase II-specific"/>
    <property type="evidence" value="ECO:0007669"/>
    <property type="project" value="InterPro"/>
</dbReference>
<feature type="compositionally biased region" description="Low complexity" evidence="4">
    <location>
        <begin position="959"/>
        <end position="970"/>
    </location>
</feature>
<organism evidence="7 8">
    <name type="scientific">Coniophora puteana (strain RWD-64-598)</name>
    <name type="common">Brown rot fungus</name>
    <dbReference type="NCBI Taxonomy" id="741705"/>
    <lineage>
        <taxon>Eukaryota</taxon>
        <taxon>Fungi</taxon>
        <taxon>Dikarya</taxon>
        <taxon>Basidiomycota</taxon>
        <taxon>Agaricomycotina</taxon>
        <taxon>Agaricomycetes</taxon>
        <taxon>Agaricomycetidae</taxon>
        <taxon>Boletales</taxon>
        <taxon>Coniophorineae</taxon>
        <taxon>Coniophoraceae</taxon>
        <taxon>Coniophora</taxon>
    </lineage>
</organism>
<evidence type="ECO:0000259" key="6">
    <source>
        <dbReference type="PROSITE" id="PS51379"/>
    </source>
</evidence>
<comment type="caution">
    <text evidence="7">The sequence shown here is derived from an EMBL/GenBank/DDBJ whole genome shotgun (WGS) entry which is preliminary data.</text>
</comment>
<dbReference type="PANTHER" id="PTHR31001:SF56">
    <property type="entry name" value="ZN(2)-C6 FUNGAL-TYPE DOMAIN-CONTAINING PROTEIN"/>
    <property type="match status" value="1"/>
</dbReference>
<dbReference type="Gene3D" id="4.10.240.10">
    <property type="entry name" value="Zn(2)-C6 fungal-type DNA-binding domain"/>
    <property type="match status" value="1"/>
</dbReference>
<evidence type="ECO:0008006" key="9">
    <source>
        <dbReference type="Google" id="ProtNLM"/>
    </source>
</evidence>
<feature type="compositionally biased region" description="Basic and acidic residues" evidence="4">
    <location>
        <begin position="948"/>
        <end position="957"/>
    </location>
</feature>
<dbReference type="GO" id="GO:0003677">
    <property type="term" value="F:DNA binding"/>
    <property type="evidence" value="ECO:0007669"/>
    <property type="project" value="InterPro"/>
</dbReference>
<feature type="region of interest" description="Disordered" evidence="4">
    <location>
        <begin position="873"/>
        <end position="1004"/>
    </location>
</feature>
<feature type="compositionally biased region" description="Polar residues" evidence="4">
    <location>
        <begin position="194"/>
        <end position="205"/>
    </location>
</feature>
<dbReference type="CDD" id="cd12148">
    <property type="entry name" value="fungal_TF_MHR"/>
    <property type="match status" value="1"/>
</dbReference>
<feature type="domain" description="4Fe-4S ferredoxin-type" evidence="6">
    <location>
        <begin position="50"/>
        <end position="82"/>
    </location>
</feature>
<feature type="compositionally biased region" description="Low complexity" evidence="4">
    <location>
        <begin position="217"/>
        <end position="227"/>
    </location>
</feature>
<gene>
    <name evidence="7" type="ORF">CONPUDRAFT_140195</name>
</gene>
<feature type="compositionally biased region" description="Low complexity" evidence="4">
    <location>
        <begin position="821"/>
        <end position="835"/>
    </location>
</feature>
<dbReference type="OMA" id="SMEMTWS"/>
<dbReference type="InterPro" id="IPR001138">
    <property type="entry name" value="Zn2Cys6_DnaBD"/>
</dbReference>
<keyword evidence="2" id="KW-0479">Metal-binding</keyword>
<dbReference type="Proteomes" id="UP000053558">
    <property type="component" value="Unassembled WGS sequence"/>
</dbReference>
<feature type="compositionally biased region" description="Low complexity" evidence="4">
    <location>
        <begin position="927"/>
        <end position="937"/>
    </location>
</feature>
<accession>A0A5M3M8P8</accession>
<evidence type="ECO:0000256" key="3">
    <source>
        <dbReference type="ARBA" id="ARBA00023242"/>
    </source>
</evidence>
<feature type="compositionally biased region" description="Basic and acidic residues" evidence="4">
    <location>
        <begin position="796"/>
        <end position="809"/>
    </location>
</feature>
<dbReference type="Pfam" id="PF00172">
    <property type="entry name" value="Zn_clus"/>
    <property type="match status" value="1"/>
</dbReference>
<dbReference type="RefSeq" id="XP_007774710.1">
    <property type="nucleotide sequence ID" value="XM_007776520.1"/>
</dbReference>
<dbReference type="SMART" id="SM00906">
    <property type="entry name" value="Fungal_trans"/>
    <property type="match status" value="1"/>
</dbReference>
<dbReference type="GeneID" id="19201471"/>
<evidence type="ECO:0000259" key="5">
    <source>
        <dbReference type="PROSITE" id="PS50048"/>
    </source>
</evidence>
<dbReference type="GO" id="GO:0006351">
    <property type="term" value="P:DNA-templated transcription"/>
    <property type="evidence" value="ECO:0007669"/>
    <property type="project" value="InterPro"/>
</dbReference>
<dbReference type="AlphaFoldDB" id="A0A5M3M8P8"/>
<dbReference type="KEGG" id="cput:CONPUDRAFT_140195"/>
<dbReference type="OrthoDB" id="424974at2759"/>